<sequence>MKKNTLLLLTLLCLANAFAQQLVNPNNHTIRQNLAEAEMKAAYRTSNFVANLNTGSYDVGHVTLRLTATPTVQYIAGVITTEFTAKESMSTITFDLNNNLTVSSVTQNGAGLGFIQDSNNQLIITLQQTMATGDSSTVVVTYEGAPLASGFDSFVTSTHSGSPILWTLSEPYGAKDWWPCKQDLVDKIDGVDVYITAPQQYVSVSNGVEQDAVINNDGTKTTHFTHNYAIPAYLVAIAISNYTVFTETAGTAPNTFPVVNYLYPEMYELTHTQVMATPAIIDFYESTFETYPFSAEKYGHAQCGFGGGMEHTTVSFMGGFNRDLIAHELAHQWFGDKITCGSWKDIWLNEGFATYLSGLVVEHQDGADSFTDWKLENLYNITSQPGGAVYLTDADTLSVNRIFSSRLSYDKGAMVLHMLRIKMGDANFFQGVKNYLADSNLAYAYAKTPDFKAHMETASGLDLTEFFNDWVYNQGFPTYNVIVTPAATGHVTVTLHQTQSDASVTFFESPLPIRFYSSDGTFFDTILDNTVNHQQIDVALPFNNLDSVDFNPFYDIIAFNEVTLGTATFNADKTITLYPNPAKDVLNLQLPQGVTVESATFFNTLGQKVLQTGNQTSFNVSGLATGMHFITLITNEGTQQLKFIKG</sequence>
<dbReference type="Gene3D" id="1.10.390.10">
    <property type="entry name" value="Neutral Protease Domain 2"/>
    <property type="match status" value="1"/>
</dbReference>
<dbReference type="NCBIfam" id="TIGR04183">
    <property type="entry name" value="Por_Secre_tail"/>
    <property type="match status" value="1"/>
</dbReference>
<keyword evidence="9 13" id="KW-0732">Signal</keyword>
<evidence type="ECO:0000256" key="2">
    <source>
        <dbReference type="ARBA" id="ARBA00001947"/>
    </source>
</evidence>
<dbReference type="eggNOG" id="COG0308">
    <property type="taxonomic scope" value="Bacteria"/>
</dbReference>
<evidence type="ECO:0000259" key="15">
    <source>
        <dbReference type="Pfam" id="PF17900"/>
    </source>
</evidence>
<dbReference type="OrthoDB" id="100605at2"/>
<dbReference type="InterPro" id="IPR014782">
    <property type="entry name" value="Peptidase_M1_dom"/>
</dbReference>
<keyword evidence="10" id="KW-0378">Hydrolase</keyword>
<proteinExistence type="inferred from homology"/>
<dbReference type="GO" id="GO:0042277">
    <property type="term" value="F:peptide binding"/>
    <property type="evidence" value="ECO:0007669"/>
    <property type="project" value="TreeGrafter"/>
</dbReference>
<organism evidence="17 18">
    <name type="scientific">Flavobacterium rivuli WB 3.3-2 = DSM 21788</name>
    <dbReference type="NCBI Taxonomy" id="1121895"/>
    <lineage>
        <taxon>Bacteria</taxon>
        <taxon>Pseudomonadati</taxon>
        <taxon>Bacteroidota</taxon>
        <taxon>Flavobacteriia</taxon>
        <taxon>Flavobacteriales</taxon>
        <taxon>Flavobacteriaceae</taxon>
        <taxon>Flavobacterium</taxon>
    </lineage>
</organism>
<feature type="signal peptide" evidence="13">
    <location>
        <begin position="1"/>
        <end position="19"/>
    </location>
</feature>
<evidence type="ECO:0000256" key="5">
    <source>
        <dbReference type="ARBA" id="ARBA00015611"/>
    </source>
</evidence>
<dbReference type="Gene3D" id="2.60.40.1730">
    <property type="entry name" value="tricorn interacting facor f3 domain"/>
    <property type="match status" value="1"/>
</dbReference>
<dbReference type="InterPro" id="IPR026444">
    <property type="entry name" value="Secre_tail"/>
</dbReference>
<evidence type="ECO:0000259" key="14">
    <source>
        <dbReference type="Pfam" id="PF01433"/>
    </source>
</evidence>
<feature type="chain" id="PRO_5002002703" description="Aminopeptidase N" evidence="13">
    <location>
        <begin position="20"/>
        <end position="646"/>
    </location>
</feature>
<comment type="cofactor">
    <cofactor evidence="2">
        <name>Zn(2+)</name>
        <dbReference type="ChEBI" id="CHEBI:29105"/>
    </cofactor>
</comment>
<dbReference type="Pfam" id="PF01433">
    <property type="entry name" value="Peptidase_M1"/>
    <property type="match status" value="1"/>
</dbReference>
<protein>
    <recommendedName>
        <fullName evidence="5">Aminopeptidase N</fullName>
        <ecNumber evidence="4">3.4.11.2</ecNumber>
    </recommendedName>
</protein>
<reference evidence="17 18" key="1">
    <citation type="submission" date="2013-09" db="EMBL/GenBank/DDBJ databases">
        <authorList>
            <person name="Zeng Z."/>
            <person name="Chen C."/>
        </authorList>
    </citation>
    <scope>NUCLEOTIDE SEQUENCE [LARGE SCALE GENOMIC DNA]</scope>
    <source>
        <strain evidence="17 18">WB 3.3-2</strain>
    </source>
</reference>
<keyword evidence="7" id="KW-0645">Protease</keyword>
<evidence type="ECO:0000256" key="11">
    <source>
        <dbReference type="ARBA" id="ARBA00022833"/>
    </source>
</evidence>
<dbReference type="RefSeq" id="WP_020213764.1">
    <property type="nucleotide sequence ID" value="NZ_JRLX01000010.1"/>
</dbReference>
<evidence type="ECO:0000256" key="13">
    <source>
        <dbReference type="SAM" id="SignalP"/>
    </source>
</evidence>
<name>A0A0A2M477_9FLAO</name>
<dbReference type="EC" id="3.4.11.2" evidence="4"/>
<keyword evidence="12" id="KW-0482">Metalloprotease</keyword>
<dbReference type="CDD" id="cd09603">
    <property type="entry name" value="M1_APN_like"/>
    <property type="match status" value="1"/>
</dbReference>
<keyword evidence="11" id="KW-0862">Zinc</keyword>
<dbReference type="AlphaFoldDB" id="A0A0A2M477"/>
<dbReference type="GO" id="GO:0043171">
    <property type="term" value="P:peptide catabolic process"/>
    <property type="evidence" value="ECO:0007669"/>
    <property type="project" value="TreeGrafter"/>
</dbReference>
<dbReference type="InterPro" id="IPR050344">
    <property type="entry name" value="Peptidase_M1_aminopeptidases"/>
</dbReference>
<evidence type="ECO:0000256" key="9">
    <source>
        <dbReference type="ARBA" id="ARBA00022729"/>
    </source>
</evidence>
<dbReference type="InterPro" id="IPR042097">
    <property type="entry name" value="Aminopeptidase_N-like_N_sf"/>
</dbReference>
<keyword evidence="18" id="KW-1185">Reference proteome</keyword>
<dbReference type="GO" id="GO:0070006">
    <property type="term" value="F:metalloaminopeptidase activity"/>
    <property type="evidence" value="ECO:0007669"/>
    <property type="project" value="TreeGrafter"/>
</dbReference>
<dbReference type="GO" id="GO:0005615">
    <property type="term" value="C:extracellular space"/>
    <property type="evidence" value="ECO:0007669"/>
    <property type="project" value="TreeGrafter"/>
</dbReference>
<feature type="domain" description="Peptidase M1 membrane alanine aminopeptidase" evidence="14">
    <location>
        <begin position="322"/>
        <end position="470"/>
    </location>
</feature>
<dbReference type="GO" id="GO:0006508">
    <property type="term" value="P:proteolysis"/>
    <property type="evidence" value="ECO:0007669"/>
    <property type="project" value="UniProtKB-KW"/>
</dbReference>
<evidence type="ECO:0000256" key="8">
    <source>
        <dbReference type="ARBA" id="ARBA00022723"/>
    </source>
</evidence>
<dbReference type="SUPFAM" id="SSF55486">
    <property type="entry name" value="Metalloproteases ('zincins'), catalytic domain"/>
    <property type="match status" value="1"/>
</dbReference>
<dbReference type="SUPFAM" id="SSF63737">
    <property type="entry name" value="Leukotriene A4 hydrolase N-terminal domain"/>
    <property type="match status" value="1"/>
</dbReference>
<dbReference type="GO" id="GO:0016285">
    <property type="term" value="F:alanyl aminopeptidase activity"/>
    <property type="evidence" value="ECO:0007669"/>
    <property type="project" value="UniProtKB-EC"/>
</dbReference>
<evidence type="ECO:0000256" key="6">
    <source>
        <dbReference type="ARBA" id="ARBA00022438"/>
    </source>
</evidence>
<dbReference type="PANTHER" id="PTHR11533:SF174">
    <property type="entry name" value="PUROMYCIN-SENSITIVE AMINOPEPTIDASE-RELATED"/>
    <property type="match status" value="1"/>
</dbReference>
<comment type="catalytic activity">
    <reaction evidence="1">
        <text>Release of an N-terminal amino acid, Xaa-|-Yaa- from a peptide, amide or arylamide. Xaa is preferably Ala, but may be most amino acids including Pro (slow action). When a terminal hydrophobic residue is followed by a prolyl residue, the two may be released as an intact Xaa-Pro dipeptide.</text>
        <dbReference type="EC" id="3.4.11.2"/>
    </reaction>
</comment>
<evidence type="ECO:0000313" key="18">
    <source>
        <dbReference type="Proteomes" id="UP000030152"/>
    </source>
</evidence>
<dbReference type="PANTHER" id="PTHR11533">
    <property type="entry name" value="PROTEASE M1 ZINC METALLOPROTEASE"/>
    <property type="match status" value="1"/>
</dbReference>
<evidence type="ECO:0000256" key="4">
    <source>
        <dbReference type="ARBA" id="ARBA00012564"/>
    </source>
</evidence>
<feature type="domain" description="Secretion system C-terminal sorting" evidence="16">
    <location>
        <begin position="577"/>
        <end position="644"/>
    </location>
</feature>
<gene>
    <name evidence="17" type="ORF">Q765_11085</name>
</gene>
<evidence type="ECO:0000259" key="16">
    <source>
        <dbReference type="Pfam" id="PF18962"/>
    </source>
</evidence>
<evidence type="ECO:0000256" key="12">
    <source>
        <dbReference type="ARBA" id="ARBA00023049"/>
    </source>
</evidence>
<accession>A0A0A2M477</accession>
<dbReference type="GO" id="GO:0016020">
    <property type="term" value="C:membrane"/>
    <property type="evidence" value="ECO:0007669"/>
    <property type="project" value="TreeGrafter"/>
</dbReference>
<dbReference type="InterPro" id="IPR001930">
    <property type="entry name" value="Peptidase_M1"/>
</dbReference>
<evidence type="ECO:0000313" key="17">
    <source>
        <dbReference type="EMBL" id="KGO86416.1"/>
    </source>
</evidence>
<dbReference type="GO" id="GO:0008270">
    <property type="term" value="F:zinc ion binding"/>
    <property type="evidence" value="ECO:0007669"/>
    <property type="project" value="InterPro"/>
</dbReference>
<dbReference type="Proteomes" id="UP000030152">
    <property type="component" value="Unassembled WGS sequence"/>
</dbReference>
<evidence type="ECO:0000256" key="3">
    <source>
        <dbReference type="ARBA" id="ARBA00010136"/>
    </source>
</evidence>
<evidence type="ECO:0000256" key="7">
    <source>
        <dbReference type="ARBA" id="ARBA00022670"/>
    </source>
</evidence>
<keyword evidence="8" id="KW-0479">Metal-binding</keyword>
<dbReference type="STRING" id="1121895.GCA_000378485_02596"/>
<feature type="domain" description="Aminopeptidase N-like N-terminal" evidence="15">
    <location>
        <begin position="58"/>
        <end position="234"/>
    </location>
</feature>
<dbReference type="InterPro" id="IPR045357">
    <property type="entry name" value="Aminopeptidase_N-like_N"/>
</dbReference>
<dbReference type="GO" id="GO:0005737">
    <property type="term" value="C:cytoplasm"/>
    <property type="evidence" value="ECO:0007669"/>
    <property type="project" value="TreeGrafter"/>
</dbReference>
<comment type="caution">
    <text evidence="17">The sequence shown here is derived from an EMBL/GenBank/DDBJ whole genome shotgun (WGS) entry which is preliminary data.</text>
</comment>
<dbReference type="Pfam" id="PF18962">
    <property type="entry name" value="Por_Secre_tail"/>
    <property type="match status" value="1"/>
</dbReference>
<dbReference type="InterPro" id="IPR027268">
    <property type="entry name" value="Peptidase_M4/M1_CTD_sf"/>
</dbReference>
<dbReference type="Pfam" id="PF17900">
    <property type="entry name" value="Peptidase_M1_N"/>
    <property type="match status" value="1"/>
</dbReference>
<evidence type="ECO:0000256" key="1">
    <source>
        <dbReference type="ARBA" id="ARBA00000098"/>
    </source>
</evidence>
<evidence type="ECO:0000256" key="10">
    <source>
        <dbReference type="ARBA" id="ARBA00022801"/>
    </source>
</evidence>
<comment type="similarity">
    <text evidence="3">Belongs to the peptidase M1 family.</text>
</comment>
<keyword evidence="6" id="KW-0031">Aminopeptidase</keyword>
<dbReference type="EMBL" id="JRLX01000010">
    <property type="protein sequence ID" value="KGO86416.1"/>
    <property type="molecule type" value="Genomic_DNA"/>
</dbReference>
<dbReference type="PRINTS" id="PR00756">
    <property type="entry name" value="ALADIPTASE"/>
</dbReference>